<comment type="cofactor">
    <cofactor evidence="1">
        <name>Mg(2+)</name>
        <dbReference type="ChEBI" id="CHEBI:18420"/>
    </cofactor>
</comment>
<dbReference type="SMART" id="SM00775">
    <property type="entry name" value="LNS2"/>
    <property type="match status" value="1"/>
</dbReference>
<keyword evidence="4" id="KW-0378">Hydrolase</keyword>
<dbReference type="GO" id="GO:0008195">
    <property type="term" value="F:phosphatidate phosphatase activity"/>
    <property type="evidence" value="ECO:0007669"/>
    <property type="project" value="UniProtKB-EC"/>
</dbReference>
<feature type="compositionally biased region" description="Polar residues" evidence="5">
    <location>
        <begin position="582"/>
        <end position="604"/>
    </location>
</feature>
<dbReference type="EMBL" id="CM007387">
    <property type="protein sequence ID" value="ONK64359.1"/>
    <property type="molecule type" value="Genomic_DNA"/>
</dbReference>
<evidence type="ECO:0000259" key="6">
    <source>
        <dbReference type="SMART" id="SM00775"/>
    </source>
</evidence>
<organism evidence="7 8">
    <name type="scientific">Asparagus officinalis</name>
    <name type="common">Garden asparagus</name>
    <dbReference type="NCBI Taxonomy" id="4686"/>
    <lineage>
        <taxon>Eukaryota</taxon>
        <taxon>Viridiplantae</taxon>
        <taxon>Streptophyta</taxon>
        <taxon>Embryophyta</taxon>
        <taxon>Tracheophyta</taxon>
        <taxon>Spermatophyta</taxon>
        <taxon>Magnoliopsida</taxon>
        <taxon>Liliopsida</taxon>
        <taxon>Asparagales</taxon>
        <taxon>Asparagaceae</taxon>
        <taxon>Asparagoideae</taxon>
        <taxon>Asparagus</taxon>
    </lineage>
</organism>
<gene>
    <name evidence="7" type="ORF">A4U43_C07F24990</name>
</gene>
<dbReference type="EC" id="3.1.3.4" evidence="3"/>
<dbReference type="Proteomes" id="UP000243459">
    <property type="component" value="Chromosome 7"/>
</dbReference>
<dbReference type="InterPro" id="IPR036412">
    <property type="entry name" value="HAD-like_sf"/>
</dbReference>
<dbReference type="Pfam" id="PF08235">
    <property type="entry name" value="LNS2"/>
    <property type="match status" value="1"/>
</dbReference>
<feature type="compositionally biased region" description="Basic and acidic residues" evidence="5">
    <location>
        <begin position="836"/>
        <end position="845"/>
    </location>
</feature>
<feature type="region of interest" description="Disordered" evidence="5">
    <location>
        <begin position="827"/>
        <end position="856"/>
    </location>
</feature>
<dbReference type="SUPFAM" id="SSF56784">
    <property type="entry name" value="HAD-like"/>
    <property type="match status" value="1"/>
</dbReference>
<dbReference type="OrthoDB" id="4567at2759"/>
<feature type="region of interest" description="Disordered" evidence="5">
    <location>
        <begin position="581"/>
        <end position="604"/>
    </location>
</feature>
<name>A0A5P1EHN3_ASPOF</name>
<dbReference type="Pfam" id="PF04571">
    <property type="entry name" value="Lipin_N"/>
    <property type="match status" value="1"/>
</dbReference>
<feature type="region of interest" description="Disordered" evidence="5">
    <location>
        <begin position="544"/>
        <end position="567"/>
    </location>
</feature>
<dbReference type="OMA" id="PCSNTSK"/>
<feature type="region of interest" description="Disordered" evidence="5">
    <location>
        <begin position="241"/>
        <end position="264"/>
    </location>
</feature>
<dbReference type="InterPro" id="IPR007651">
    <property type="entry name" value="Lipin_N"/>
</dbReference>
<dbReference type="InterPro" id="IPR031703">
    <property type="entry name" value="Lipin_mid"/>
</dbReference>
<dbReference type="AlphaFoldDB" id="A0A5P1EHN3"/>
<feature type="region of interest" description="Disordered" evidence="5">
    <location>
        <begin position="394"/>
        <end position="475"/>
    </location>
</feature>
<protein>
    <recommendedName>
        <fullName evidence="3">phosphatidate phosphatase</fullName>
        <ecNumber evidence="3">3.1.3.4</ecNumber>
    </recommendedName>
</protein>
<evidence type="ECO:0000256" key="5">
    <source>
        <dbReference type="SAM" id="MobiDB-lite"/>
    </source>
</evidence>
<evidence type="ECO:0000313" key="7">
    <source>
        <dbReference type="EMBL" id="ONK64359.1"/>
    </source>
</evidence>
<evidence type="ECO:0000313" key="8">
    <source>
        <dbReference type="Proteomes" id="UP000243459"/>
    </source>
</evidence>
<feature type="compositionally biased region" description="Polar residues" evidence="5">
    <location>
        <begin position="436"/>
        <end position="475"/>
    </location>
</feature>
<dbReference type="Pfam" id="PF16876">
    <property type="entry name" value="Lipin_mid"/>
    <property type="match status" value="1"/>
</dbReference>
<dbReference type="PANTHER" id="PTHR12181:SF12">
    <property type="entry name" value="PHOSPHATIDATE PHOSPHATASE"/>
    <property type="match status" value="1"/>
</dbReference>
<comment type="similarity">
    <text evidence="2">Belongs to the lipin family.</text>
</comment>
<evidence type="ECO:0000256" key="2">
    <source>
        <dbReference type="ARBA" id="ARBA00005476"/>
    </source>
</evidence>
<evidence type="ECO:0000256" key="4">
    <source>
        <dbReference type="ARBA" id="ARBA00022801"/>
    </source>
</evidence>
<dbReference type="InterPro" id="IPR031315">
    <property type="entry name" value="LNS2/PITP"/>
</dbReference>
<feature type="domain" description="LNS2/PITP" evidence="6">
    <location>
        <begin position="900"/>
        <end position="1056"/>
    </location>
</feature>
<keyword evidence="8" id="KW-1185">Reference proteome</keyword>
<sequence length="1101" mass="122243">MYAVEKLSSYITRGVYTVSGPFHPFGGAVDIIVVQQQDGSFKSSPWYVRFGKFQGVLRTTEKVVTICVNGVEAGFHMYLDPRGEAYFLKDSDSTEEGEDFEISPSTSGDEVDEKVRSVREKTVTLENGNGKVVSRTNSRRARIFGLMFGNKSMKGNDSGANVDRVSSLESAEIAANLLDTKWSTNLQSNDFRTDDRRDFDACIVENEMASSHNGHTDDSSPTTTLSREHFEEVVISNSPVVASNNLVDDPNPPSTIEDSAKGSVGSINENLSDNHRPKMVREVHFVTQTSTSRTHEEVVEIYTMEPGDLGDSSKLVSELVMVESDEYNISSNRSVHDNFTNEAQIPHSRADDQTVSAPEEICREQNEVRSFSYMEALESSTAIFDFSTQTNNTLDLSSGGGGPVQKYPEITSNTSEHICEEPSKPKSDKATDRESNGGSPSQDLELSNVEVSSVCQDSQDTERNGSNVEFPQKSCSSETVINYEEREAIKLPFSSDEHEESCYQNRLNISQEESRFSLSQSLNNEQFQFSDIDSFAIQQVNPEVQVSNSSSETDESALLKSQGDRDEHELNDANLKDCFESVSGSQSSPVAIPRSTLQSGETELSTNSLPIIRSKIHDLETSNVLRTLSCSLDSSPRSYEQDLLKNEMSSFAKLSDSGRDVKQDIHEFQAAVADVDSENKQDRNASPINPTVELSLCKDLLFYGMGADAASRVFDANKVNLEKFSTLGPSLVKNDKLIVRIGGRYFPWDAAAPIILGTICFGQEQIFEPQGMIAVDKDERKSSHDSSGAIVPSGGSWRLWPFSLKKSKTISTVRSIPESKIQENVNVTPLRSRSSIGHDDTERDKRTKKKVRSLTPSSEDLASLNLREGRNVITFSFSTAMLGQQQVDARIYLWKWNTRIVISDVDGTITKSDVLGQFMPLVGKDWSQTGVAHLFSAIKENGYQLLFLSARAISQAYITRQFLFNLKQDGKALPDGPVVISPDGLFPSLYREVIRRAPHEFKISCLEDIKALFPPECNPFYAGFGNRDTDEISYLKVGVPKGKIFIVNPKGEVAVHHRVDTKSYTSLHALVNGMFPPMSTAEQEDFNSWNYWRLPLPDINI</sequence>
<dbReference type="InterPro" id="IPR013209">
    <property type="entry name" value="LNS2"/>
</dbReference>
<dbReference type="InterPro" id="IPR026058">
    <property type="entry name" value="LIPIN"/>
</dbReference>
<feature type="compositionally biased region" description="Basic and acidic residues" evidence="5">
    <location>
        <begin position="417"/>
        <end position="435"/>
    </location>
</feature>
<proteinExistence type="inferred from homology"/>
<dbReference type="Gramene" id="ONK64359">
    <property type="protein sequence ID" value="ONK64359"/>
    <property type="gene ID" value="A4U43_C07F24990"/>
</dbReference>
<reference evidence="8" key="1">
    <citation type="journal article" date="2017" name="Nat. Commun.">
        <title>The asparagus genome sheds light on the origin and evolution of a young Y chromosome.</title>
        <authorList>
            <person name="Harkess A."/>
            <person name="Zhou J."/>
            <person name="Xu C."/>
            <person name="Bowers J.E."/>
            <person name="Van der Hulst R."/>
            <person name="Ayyampalayam S."/>
            <person name="Mercati F."/>
            <person name="Riccardi P."/>
            <person name="McKain M.R."/>
            <person name="Kakrana A."/>
            <person name="Tang H."/>
            <person name="Ray J."/>
            <person name="Groenendijk J."/>
            <person name="Arikit S."/>
            <person name="Mathioni S.M."/>
            <person name="Nakano M."/>
            <person name="Shan H."/>
            <person name="Telgmann-Rauber A."/>
            <person name="Kanno A."/>
            <person name="Yue Z."/>
            <person name="Chen H."/>
            <person name="Li W."/>
            <person name="Chen Y."/>
            <person name="Xu X."/>
            <person name="Zhang Y."/>
            <person name="Luo S."/>
            <person name="Chen H."/>
            <person name="Gao J."/>
            <person name="Mao Z."/>
            <person name="Pires J.C."/>
            <person name="Luo M."/>
            <person name="Kudrna D."/>
            <person name="Wing R.A."/>
            <person name="Meyers B.C."/>
            <person name="Yi K."/>
            <person name="Kong H."/>
            <person name="Lavrijsen P."/>
            <person name="Sunseri F."/>
            <person name="Falavigna A."/>
            <person name="Ye Y."/>
            <person name="Leebens-Mack J.H."/>
            <person name="Chen G."/>
        </authorList>
    </citation>
    <scope>NUCLEOTIDE SEQUENCE [LARGE SCALE GENOMIC DNA]</scope>
    <source>
        <strain evidence="8">cv. DH0086</strain>
    </source>
</reference>
<dbReference type="PANTHER" id="PTHR12181">
    <property type="entry name" value="LIPIN"/>
    <property type="match status" value="1"/>
</dbReference>
<accession>A0A5P1EHN3</accession>
<evidence type="ECO:0000256" key="1">
    <source>
        <dbReference type="ARBA" id="ARBA00001946"/>
    </source>
</evidence>
<evidence type="ECO:0000256" key="3">
    <source>
        <dbReference type="ARBA" id="ARBA00012638"/>
    </source>
</evidence>